<name>A0AB34K9A5_PRYPA</name>
<comment type="caution">
    <text evidence="1">The sequence shown here is derived from an EMBL/GenBank/DDBJ whole genome shotgun (WGS) entry which is preliminary data.</text>
</comment>
<accession>A0AB34K9A5</accession>
<protein>
    <submittedName>
        <fullName evidence="1">Uncharacterized protein</fullName>
    </submittedName>
</protein>
<reference evidence="1 2" key="1">
    <citation type="journal article" date="2024" name="Science">
        <title>Giant polyketide synthase enzymes in the biosynthesis of giant marine polyether toxins.</title>
        <authorList>
            <person name="Fallon T.R."/>
            <person name="Shende V.V."/>
            <person name="Wierzbicki I.H."/>
            <person name="Pendleton A.L."/>
            <person name="Watervoot N.F."/>
            <person name="Auber R.P."/>
            <person name="Gonzalez D.J."/>
            <person name="Wisecaver J.H."/>
            <person name="Moore B.S."/>
        </authorList>
    </citation>
    <scope>NUCLEOTIDE SEQUENCE [LARGE SCALE GENOMIC DNA]</scope>
    <source>
        <strain evidence="1 2">12B1</strain>
    </source>
</reference>
<evidence type="ECO:0000313" key="1">
    <source>
        <dbReference type="EMBL" id="KAL1530940.1"/>
    </source>
</evidence>
<evidence type="ECO:0000313" key="2">
    <source>
        <dbReference type="Proteomes" id="UP001515480"/>
    </source>
</evidence>
<keyword evidence="2" id="KW-1185">Reference proteome</keyword>
<proteinExistence type="predicted"/>
<dbReference type="Proteomes" id="UP001515480">
    <property type="component" value="Unassembled WGS sequence"/>
</dbReference>
<dbReference type="AlphaFoldDB" id="A0AB34K9A5"/>
<organism evidence="1 2">
    <name type="scientific">Prymnesium parvum</name>
    <name type="common">Toxic golden alga</name>
    <dbReference type="NCBI Taxonomy" id="97485"/>
    <lineage>
        <taxon>Eukaryota</taxon>
        <taxon>Haptista</taxon>
        <taxon>Haptophyta</taxon>
        <taxon>Prymnesiophyceae</taxon>
        <taxon>Prymnesiales</taxon>
        <taxon>Prymnesiaceae</taxon>
        <taxon>Prymnesium</taxon>
    </lineage>
</organism>
<dbReference type="EMBL" id="JBGBPQ010000001">
    <property type="protein sequence ID" value="KAL1530940.1"/>
    <property type="molecule type" value="Genomic_DNA"/>
</dbReference>
<sequence>MPHASLCLAAPLSPLRPELQAVHLAARQLDASLVRHGGAAAAPDASRLASILAAAGLAEYAPLLPPPPPSLRAYVAEVCAHVGRLSLLPSLLAALRLDASHDEELWQLATYSLTLPPPSQLWQLATYSLTLHLLTSALTALWQLTTYSLTLHLLAFALTAVAACHLLPHPPPPHLRPHSCGSLPLTPSPSTSSPSSQLWQLTTYSLTLHLLTSALTAVAAYHLLPHPPSALTAVAACHLFPHPPPPHLRPHSCGSLPLTPSTSTSSPSPSQLWQLATYSLTLPPPSQLWQLTTYSLTLPPPSQLWQLATYSLTLPPPSQVWQLAHYSLALHLLTSALADDPRLFARVVASLRAAMRRRPRWWAHLTPFEHAKMLTVERTMEEYLAARREGAVRAGFGRLGLPLNILEAVLEDVRFGWRDNAMAGLALMRARPGQLGGRAALSRDGRRAVQMHLPLPEEWRDLYISWNLAFTSNYADSPFFAAAMLNPSVLGAEASEFMYYRALALYIHMAGQIIGRVEANAFDPSVPGQGQRDWRHPRLTAEWGALNLRAARRYEARRALCLRRARAEAWRAAWRRGAAWQSPKAWPSSRKGAPLRS</sequence>
<gene>
    <name evidence="1" type="ORF">AB1Y20_001831</name>
</gene>